<evidence type="ECO:0000313" key="2">
    <source>
        <dbReference type="Proteomes" id="UP001320119"/>
    </source>
</evidence>
<reference evidence="1 2" key="1">
    <citation type="journal article" date="2022" name="IScience">
        <title>An ultrasensitive nanofiber-based assay for enzymatic hydrolysis and deep-sea microbial degradation of cellulose.</title>
        <authorList>
            <person name="Tsudome M."/>
            <person name="Tachioka M."/>
            <person name="Miyazaki M."/>
            <person name="Uchimura K."/>
            <person name="Tsuda M."/>
            <person name="Takaki Y."/>
            <person name="Deguchi S."/>
        </authorList>
    </citation>
    <scope>NUCLEOTIDE SEQUENCE [LARGE SCALE GENOMIC DNA]</scope>
    <source>
        <strain evidence="1 2">GE09</strain>
    </source>
</reference>
<dbReference type="AlphaFoldDB" id="A0AAN1WIE6"/>
<proteinExistence type="predicted"/>
<dbReference type="KEGG" id="marq:MARGE09_P2345"/>
<dbReference type="RefSeq" id="WP_236982310.1">
    <property type="nucleotide sequence ID" value="NZ_AP023086.1"/>
</dbReference>
<name>A0AAN1WIE6_9GAMM</name>
<sequence>MNAQSVSRFLKVALFTGCFAAAGILGPQHLSRHLDQFWVEEAHQALLTGLVDSRNYAWEHQVRVELCQANNAYRCLSEKAIGDEDGVAGWLSVKVLANGDRLPLKFYSFHSEYVALDQGGRIDSSEPLGFDSQGYSLQPEVVALQLYSWGGISQKNYTVVLEPSGALQTLVNAELEAPRKVALLHWENLIKKVSG</sequence>
<accession>A0AAN1WIE6</accession>
<gene>
    <name evidence="1" type="ORF">MARGE09_P2345</name>
</gene>
<keyword evidence="2" id="KW-1185">Reference proteome</keyword>
<evidence type="ECO:0000313" key="1">
    <source>
        <dbReference type="EMBL" id="BCD98144.1"/>
    </source>
</evidence>
<organism evidence="1 2">
    <name type="scientific">Marinagarivorans cellulosilyticus</name>
    <dbReference type="NCBI Taxonomy" id="2721545"/>
    <lineage>
        <taxon>Bacteria</taxon>
        <taxon>Pseudomonadati</taxon>
        <taxon>Pseudomonadota</taxon>
        <taxon>Gammaproteobacteria</taxon>
        <taxon>Cellvibrionales</taxon>
        <taxon>Cellvibrionaceae</taxon>
        <taxon>Marinagarivorans</taxon>
    </lineage>
</organism>
<dbReference type="EMBL" id="AP023086">
    <property type="protein sequence ID" value="BCD98144.1"/>
    <property type="molecule type" value="Genomic_DNA"/>
</dbReference>
<protein>
    <submittedName>
        <fullName evidence="1">Uncharacterized protein</fullName>
    </submittedName>
</protein>
<dbReference type="Proteomes" id="UP001320119">
    <property type="component" value="Chromosome"/>
</dbReference>